<evidence type="ECO:0000313" key="2">
    <source>
        <dbReference type="Proteomes" id="UP000886998"/>
    </source>
</evidence>
<dbReference type="Proteomes" id="UP000886998">
    <property type="component" value="Unassembled WGS sequence"/>
</dbReference>
<gene>
    <name evidence="1" type="ORF">TNIN_226621</name>
</gene>
<protein>
    <recommendedName>
        <fullName evidence="3">WG repeat-containing protein</fullName>
    </recommendedName>
</protein>
<reference evidence="1" key="1">
    <citation type="submission" date="2020-08" db="EMBL/GenBank/DDBJ databases">
        <title>Multicomponent nature underlies the extraordinary mechanical properties of spider dragline silk.</title>
        <authorList>
            <person name="Kono N."/>
            <person name="Nakamura H."/>
            <person name="Mori M."/>
            <person name="Yoshida Y."/>
            <person name="Ohtoshi R."/>
            <person name="Malay A.D."/>
            <person name="Moran D.A.P."/>
            <person name="Tomita M."/>
            <person name="Numata K."/>
            <person name="Arakawa K."/>
        </authorList>
    </citation>
    <scope>NUCLEOTIDE SEQUENCE</scope>
</reference>
<sequence>MMRQRKYLKPISSVFIRDGEPLYPKDKDQNEMYPVVNNKETPLAQGYAYAYAKDASGKGKYPLDTNGNEIALSKIGVGGWHYAKDENGNAFYPKNKSGEEIVFGDYIRNKDGTFKFPLNREGDPKYDTDKHTNDQVYFIKADGSVNWGVDKNGNQRYAKRVNGDEYYPENRELACHHSGSPQYARTSDGKVIFPLDVELNESYIRDDTNGVPM</sequence>
<organism evidence="1 2">
    <name type="scientific">Trichonephila inaurata madagascariensis</name>
    <dbReference type="NCBI Taxonomy" id="2747483"/>
    <lineage>
        <taxon>Eukaryota</taxon>
        <taxon>Metazoa</taxon>
        <taxon>Ecdysozoa</taxon>
        <taxon>Arthropoda</taxon>
        <taxon>Chelicerata</taxon>
        <taxon>Arachnida</taxon>
        <taxon>Araneae</taxon>
        <taxon>Araneomorphae</taxon>
        <taxon>Entelegynae</taxon>
        <taxon>Araneoidea</taxon>
        <taxon>Nephilidae</taxon>
        <taxon>Trichonephila</taxon>
        <taxon>Trichonephila inaurata</taxon>
    </lineage>
</organism>
<dbReference type="AlphaFoldDB" id="A0A8X6XZ90"/>
<accession>A0A8X6XZ90</accession>
<evidence type="ECO:0008006" key="3">
    <source>
        <dbReference type="Google" id="ProtNLM"/>
    </source>
</evidence>
<evidence type="ECO:0000313" key="1">
    <source>
        <dbReference type="EMBL" id="GFY61756.1"/>
    </source>
</evidence>
<name>A0A8X6XZ90_9ARAC</name>
<proteinExistence type="predicted"/>
<comment type="caution">
    <text evidence="1">The sequence shown here is derived from an EMBL/GenBank/DDBJ whole genome shotgun (WGS) entry which is preliminary data.</text>
</comment>
<dbReference type="OrthoDB" id="6429842at2759"/>
<keyword evidence="2" id="KW-1185">Reference proteome</keyword>
<dbReference type="EMBL" id="BMAV01013806">
    <property type="protein sequence ID" value="GFY61756.1"/>
    <property type="molecule type" value="Genomic_DNA"/>
</dbReference>